<proteinExistence type="predicted"/>
<reference evidence="1 2" key="1">
    <citation type="submission" date="2019-05" db="EMBL/GenBank/DDBJ databases">
        <title>Another draft genome of Portunus trituberculatus and its Hox gene families provides insights of decapod evolution.</title>
        <authorList>
            <person name="Jeong J.-H."/>
            <person name="Song I."/>
            <person name="Kim S."/>
            <person name="Choi T."/>
            <person name="Kim D."/>
            <person name="Ryu S."/>
            <person name="Kim W."/>
        </authorList>
    </citation>
    <scope>NUCLEOTIDE SEQUENCE [LARGE SCALE GENOMIC DNA]</scope>
    <source>
        <tissue evidence="1">Muscle</tissue>
    </source>
</reference>
<gene>
    <name evidence="1" type="ORF">E2C01_092069</name>
</gene>
<evidence type="ECO:0000313" key="2">
    <source>
        <dbReference type="Proteomes" id="UP000324222"/>
    </source>
</evidence>
<keyword evidence="2" id="KW-1185">Reference proteome</keyword>
<dbReference type="Proteomes" id="UP000324222">
    <property type="component" value="Unassembled WGS sequence"/>
</dbReference>
<organism evidence="1 2">
    <name type="scientific">Portunus trituberculatus</name>
    <name type="common">Swimming crab</name>
    <name type="synonym">Neptunus trituberculatus</name>
    <dbReference type="NCBI Taxonomy" id="210409"/>
    <lineage>
        <taxon>Eukaryota</taxon>
        <taxon>Metazoa</taxon>
        <taxon>Ecdysozoa</taxon>
        <taxon>Arthropoda</taxon>
        <taxon>Crustacea</taxon>
        <taxon>Multicrustacea</taxon>
        <taxon>Malacostraca</taxon>
        <taxon>Eumalacostraca</taxon>
        <taxon>Eucarida</taxon>
        <taxon>Decapoda</taxon>
        <taxon>Pleocyemata</taxon>
        <taxon>Brachyura</taxon>
        <taxon>Eubrachyura</taxon>
        <taxon>Portunoidea</taxon>
        <taxon>Portunidae</taxon>
        <taxon>Portuninae</taxon>
        <taxon>Portunus</taxon>
    </lineage>
</organism>
<protein>
    <submittedName>
        <fullName evidence="1">Uncharacterized protein</fullName>
    </submittedName>
</protein>
<comment type="caution">
    <text evidence="1">The sequence shown here is derived from an EMBL/GenBank/DDBJ whole genome shotgun (WGS) entry which is preliminary data.</text>
</comment>
<sequence length="67" mass="7140">MRVSCPEWRGSAESVAGIYGVWRRGGVGELRGGGRQTAGEAERSNGLHERLGMVLGMQRKGCGDSGY</sequence>
<name>A0A5B7JFK5_PORTR</name>
<dbReference type="EMBL" id="VSRR010107363">
    <property type="protein sequence ID" value="MPC96791.1"/>
    <property type="molecule type" value="Genomic_DNA"/>
</dbReference>
<evidence type="ECO:0000313" key="1">
    <source>
        <dbReference type="EMBL" id="MPC96791.1"/>
    </source>
</evidence>
<dbReference type="AlphaFoldDB" id="A0A5B7JFK5"/>
<accession>A0A5B7JFK5</accession>